<proteinExistence type="predicted"/>
<reference evidence="2 3" key="1">
    <citation type="submission" date="2018-07" db="EMBL/GenBank/DDBJ databases">
        <title>A high quality draft genome assembly of the barn swallow (H. rustica rustica).</title>
        <authorList>
            <person name="Formenti G."/>
            <person name="Chiara M."/>
            <person name="Poveda L."/>
            <person name="Francoijs K.-J."/>
            <person name="Bonisoli-Alquati A."/>
            <person name="Canova L."/>
            <person name="Gianfranceschi L."/>
            <person name="Horner D.S."/>
            <person name="Saino N."/>
        </authorList>
    </citation>
    <scope>NUCLEOTIDE SEQUENCE [LARGE SCALE GENOMIC DNA]</scope>
    <source>
        <strain evidence="2">Chelidonia</strain>
        <tissue evidence="2">Blood</tissue>
    </source>
</reference>
<evidence type="ECO:0008006" key="4">
    <source>
        <dbReference type="Google" id="ProtNLM"/>
    </source>
</evidence>
<name>A0A3M0KPZ4_HIRRU</name>
<sequence>MLQNRAAIDYLLLLHGHRCEEFEGMYCFNLSTKAEDIHKAIQNIRDTVQSIMKETNDWLGRLFKNWGILDWAGSILKTVLLIVFILMLILIAFGIIKKMMIK</sequence>
<organism evidence="2 3">
    <name type="scientific">Hirundo rustica rustica</name>
    <dbReference type="NCBI Taxonomy" id="333673"/>
    <lineage>
        <taxon>Eukaryota</taxon>
        <taxon>Metazoa</taxon>
        <taxon>Chordata</taxon>
        <taxon>Craniata</taxon>
        <taxon>Vertebrata</taxon>
        <taxon>Euteleostomi</taxon>
        <taxon>Archelosauria</taxon>
        <taxon>Archosauria</taxon>
        <taxon>Dinosauria</taxon>
        <taxon>Saurischia</taxon>
        <taxon>Theropoda</taxon>
        <taxon>Coelurosauria</taxon>
        <taxon>Aves</taxon>
        <taxon>Neognathae</taxon>
        <taxon>Neoaves</taxon>
        <taxon>Telluraves</taxon>
        <taxon>Australaves</taxon>
        <taxon>Passeriformes</taxon>
        <taxon>Sylvioidea</taxon>
        <taxon>Hirundinidae</taxon>
        <taxon>Hirundo</taxon>
    </lineage>
</organism>
<dbReference type="EMBL" id="QRBI01000104">
    <property type="protein sequence ID" value="RMC15339.1"/>
    <property type="molecule type" value="Genomic_DNA"/>
</dbReference>
<keyword evidence="1" id="KW-0812">Transmembrane</keyword>
<keyword evidence="1" id="KW-1133">Transmembrane helix</keyword>
<feature type="transmembrane region" description="Helical" evidence="1">
    <location>
        <begin position="71"/>
        <end position="96"/>
    </location>
</feature>
<dbReference type="SUPFAM" id="SSF58069">
    <property type="entry name" value="Virus ectodomain"/>
    <property type="match status" value="1"/>
</dbReference>
<dbReference type="OrthoDB" id="9838443at2759"/>
<keyword evidence="3" id="KW-1185">Reference proteome</keyword>
<comment type="caution">
    <text evidence="2">The sequence shown here is derived from an EMBL/GenBank/DDBJ whole genome shotgun (WGS) entry which is preliminary data.</text>
</comment>
<dbReference type="InterPro" id="IPR018154">
    <property type="entry name" value="TLV/ENV_coat_polyprotein"/>
</dbReference>
<gene>
    <name evidence="2" type="ORF">DUI87_07529</name>
</gene>
<evidence type="ECO:0000256" key="1">
    <source>
        <dbReference type="SAM" id="Phobius"/>
    </source>
</evidence>
<evidence type="ECO:0000313" key="3">
    <source>
        <dbReference type="Proteomes" id="UP000269221"/>
    </source>
</evidence>
<protein>
    <recommendedName>
        <fullName evidence="4">Envelope glycoprotein</fullName>
    </recommendedName>
</protein>
<keyword evidence="1" id="KW-0472">Membrane</keyword>
<accession>A0A3M0KPZ4</accession>
<dbReference type="AlphaFoldDB" id="A0A3M0KPZ4"/>
<dbReference type="Proteomes" id="UP000269221">
    <property type="component" value="Unassembled WGS sequence"/>
</dbReference>
<dbReference type="Gene3D" id="1.10.287.210">
    <property type="match status" value="1"/>
</dbReference>
<evidence type="ECO:0000313" key="2">
    <source>
        <dbReference type="EMBL" id="RMC15339.1"/>
    </source>
</evidence>
<dbReference type="Pfam" id="PF00429">
    <property type="entry name" value="TLV_coat"/>
    <property type="match status" value="1"/>
</dbReference>